<keyword evidence="1 3" id="KW-0863">Zinc-finger</keyword>
<reference evidence="7" key="1">
    <citation type="submission" date="2020-08" db="EMBL/GenBank/DDBJ databases">
        <title>Multicomponent nature underlies the extraordinary mechanical properties of spider dragline silk.</title>
        <authorList>
            <person name="Kono N."/>
            <person name="Nakamura H."/>
            <person name="Mori M."/>
            <person name="Yoshida Y."/>
            <person name="Ohtoshi R."/>
            <person name="Malay A.D."/>
            <person name="Moran D.A.P."/>
            <person name="Tomita M."/>
            <person name="Numata K."/>
            <person name="Arakawa K."/>
        </authorList>
    </citation>
    <scope>NUCLEOTIDE SEQUENCE</scope>
</reference>
<keyword evidence="8" id="KW-1185">Reference proteome</keyword>
<accession>A0A8X6WLB6</accession>
<sequence>MDDDKTFQLQLAVYQRADLVAYLNFMITFCAQLNTLKSSKACPSDLAKLLRPILSDYEPRDFPSLKNYCYFEPRDLYSDYLEEEAVKGKGAFVQAIWIVSTKPRLYNLANKSWEQQGAQTLTLWLKRFHPLTLLAQAVLDECYGQEWPKIVFQLPDTCPICLSPMQWPENRQCGHTFHKSCLVQHLNYNNTCPMCRTPLRTS</sequence>
<comment type="pathway">
    <text evidence="4">Protein modification; protein ubiquitination.</text>
</comment>
<dbReference type="AlphaFoldDB" id="A0A8X6WLB6"/>
<comment type="catalytic activity">
    <reaction evidence="4">
        <text>S-ubiquitinyl-[E2 ubiquitin-conjugating enzyme]-L-cysteine + [acceptor protein]-L-lysine = [E2 ubiquitin-conjugating enzyme]-L-cysteine + N(6)-ubiquitinyl-[acceptor protein]-L-lysine.</text>
        <dbReference type="EC" id="2.3.2.27"/>
    </reaction>
</comment>
<gene>
    <name evidence="6" type="ORF">TNIN_139111</name>
    <name evidence="7" type="ORF">TNIN_2191</name>
</gene>
<keyword evidence="4" id="KW-0479">Metal-binding</keyword>
<dbReference type="Pfam" id="PF13639">
    <property type="entry name" value="zf-RING_2"/>
    <property type="match status" value="1"/>
</dbReference>
<comment type="subcellular location">
    <subcellularLocation>
        <location evidence="4">Cytoplasm</location>
    </subcellularLocation>
</comment>
<dbReference type="Gene3D" id="3.30.40.10">
    <property type="entry name" value="Zinc/RING finger domain, C3HC4 (zinc finger)"/>
    <property type="match status" value="1"/>
</dbReference>
<keyword evidence="4" id="KW-0808">Transferase</keyword>
<dbReference type="GO" id="GO:0007219">
    <property type="term" value="P:Notch signaling pathway"/>
    <property type="evidence" value="ECO:0007669"/>
    <property type="project" value="InterPro"/>
</dbReference>
<name>A0A8X6WLB6_9ARAC</name>
<dbReference type="GO" id="GO:0005737">
    <property type="term" value="C:cytoplasm"/>
    <property type="evidence" value="ECO:0007669"/>
    <property type="project" value="UniProtKB-SubCell"/>
</dbReference>
<dbReference type="InterPro" id="IPR039398">
    <property type="entry name" value="Deltex_fam"/>
</dbReference>
<dbReference type="PANTHER" id="PTHR12622">
    <property type="entry name" value="DELTEX-RELATED"/>
    <property type="match status" value="1"/>
</dbReference>
<dbReference type="OrthoDB" id="264917at2759"/>
<dbReference type="GO" id="GO:0061630">
    <property type="term" value="F:ubiquitin protein ligase activity"/>
    <property type="evidence" value="ECO:0007669"/>
    <property type="project" value="UniProtKB-UniRule"/>
</dbReference>
<dbReference type="Proteomes" id="UP000886998">
    <property type="component" value="Unassembled WGS sequence"/>
</dbReference>
<evidence type="ECO:0000313" key="7">
    <source>
        <dbReference type="EMBL" id="GFY37273.1"/>
    </source>
</evidence>
<dbReference type="EC" id="2.3.2.27" evidence="4"/>
<evidence type="ECO:0000313" key="6">
    <source>
        <dbReference type="EMBL" id="GFS47300.1"/>
    </source>
</evidence>
<dbReference type="EMBL" id="BMAV01000206">
    <property type="protein sequence ID" value="GFY37273.1"/>
    <property type="molecule type" value="Genomic_DNA"/>
</dbReference>
<dbReference type="InterPro" id="IPR001841">
    <property type="entry name" value="Znf_RING"/>
</dbReference>
<comment type="similarity">
    <text evidence="4">Belongs to the Deltex family.</text>
</comment>
<comment type="caution">
    <text evidence="7">The sequence shown here is derived from an EMBL/GenBank/DDBJ whole genome shotgun (WGS) entry which is preliminary data.</text>
</comment>
<evidence type="ECO:0000256" key="1">
    <source>
        <dbReference type="ARBA" id="ARBA00022771"/>
    </source>
</evidence>
<proteinExistence type="inferred from homology"/>
<evidence type="ECO:0000259" key="5">
    <source>
        <dbReference type="PROSITE" id="PS50089"/>
    </source>
</evidence>
<feature type="domain" description="RING-type" evidence="5">
    <location>
        <begin position="158"/>
        <end position="196"/>
    </location>
</feature>
<dbReference type="GO" id="GO:0016567">
    <property type="term" value="P:protein ubiquitination"/>
    <property type="evidence" value="ECO:0007669"/>
    <property type="project" value="UniProtKB-UniRule"/>
</dbReference>
<evidence type="ECO:0000256" key="4">
    <source>
        <dbReference type="RuleBase" id="RU367105"/>
    </source>
</evidence>
<organism evidence="7 8">
    <name type="scientific">Trichonephila inaurata madagascariensis</name>
    <dbReference type="NCBI Taxonomy" id="2747483"/>
    <lineage>
        <taxon>Eukaryota</taxon>
        <taxon>Metazoa</taxon>
        <taxon>Ecdysozoa</taxon>
        <taxon>Arthropoda</taxon>
        <taxon>Chelicerata</taxon>
        <taxon>Arachnida</taxon>
        <taxon>Araneae</taxon>
        <taxon>Araneomorphae</taxon>
        <taxon>Entelegynae</taxon>
        <taxon>Araneoidea</taxon>
        <taxon>Nephilidae</taxon>
        <taxon>Trichonephila</taxon>
        <taxon>Trichonephila inaurata</taxon>
    </lineage>
</organism>
<evidence type="ECO:0000256" key="2">
    <source>
        <dbReference type="ARBA" id="ARBA00022833"/>
    </source>
</evidence>
<keyword evidence="4" id="KW-0963">Cytoplasm</keyword>
<dbReference type="InterPro" id="IPR013083">
    <property type="entry name" value="Znf_RING/FYVE/PHD"/>
</dbReference>
<evidence type="ECO:0000256" key="3">
    <source>
        <dbReference type="PROSITE-ProRule" id="PRU00175"/>
    </source>
</evidence>
<dbReference type="GO" id="GO:0008270">
    <property type="term" value="F:zinc ion binding"/>
    <property type="evidence" value="ECO:0007669"/>
    <property type="project" value="UniProtKB-KW"/>
</dbReference>
<dbReference type="EMBL" id="BMAV01026098">
    <property type="protein sequence ID" value="GFS47300.1"/>
    <property type="molecule type" value="Genomic_DNA"/>
</dbReference>
<keyword evidence="2 4" id="KW-0862">Zinc</keyword>
<dbReference type="SMART" id="SM00184">
    <property type="entry name" value="RING"/>
    <property type="match status" value="1"/>
</dbReference>
<evidence type="ECO:0000313" key="8">
    <source>
        <dbReference type="Proteomes" id="UP000886998"/>
    </source>
</evidence>
<protein>
    <recommendedName>
        <fullName evidence="4">E3 ubiquitin-protein ligase</fullName>
        <ecNumber evidence="4">2.3.2.27</ecNumber>
    </recommendedName>
</protein>
<dbReference type="PROSITE" id="PS50089">
    <property type="entry name" value="ZF_RING_2"/>
    <property type="match status" value="1"/>
</dbReference>
<dbReference type="SUPFAM" id="SSF57850">
    <property type="entry name" value="RING/U-box"/>
    <property type="match status" value="1"/>
</dbReference>